<evidence type="ECO:0000259" key="5">
    <source>
        <dbReference type="Pfam" id="PF00134"/>
    </source>
</evidence>
<dbReference type="Proteomes" id="UP001642360">
    <property type="component" value="Unassembled WGS sequence"/>
</dbReference>
<keyword evidence="1" id="KW-0132">Cell division</keyword>
<feature type="domain" description="Cyclin N-terminal" evidence="5">
    <location>
        <begin position="18"/>
        <end position="141"/>
    </location>
</feature>
<proteinExistence type="predicted"/>
<dbReference type="Pfam" id="PF00134">
    <property type="entry name" value="Cyclin_N"/>
    <property type="match status" value="1"/>
</dbReference>
<evidence type="ECO:0000256" key="4">
    <source>
        <dbReference type="SAM" id="MobiDB-lite"/>
    </source>
</evidence>
<feature type="region of interest" description="Disordered" evidence="4">
    <location>
        <begin position="252"/>
        <end position="300"/>
    </location>
</feature>
<keyword evidence="3" id="KW-0131">Cell cycle</keyword>
<evidence type="ECO:0000256" key="1">
    <source>
        <dbReference type="ARBA" id="ARBA00022618"/>
    </source>
</evidence>
<dbReference type="Pfam" id="PF02984">
    <property type="entry name" value="Cyclin_C"/>
    <property type="match status" value="1"/>
</dbReference>
<dbReference type="CDD" id="cd00043">
    <property type="entry name" value="CYCLIN_SF"/>
    <property type="match status" value="1"/>
</dbReference>
<sequence>MDFILRLASDEESHHESVQQLFQQEVEHMAAEGFSQNQAAIFQRKRAEFLIREYSDFDYDPFVPFLALTNFDRYVSRYTLPDRTPDDYLELFAITCVVISWRIRSENFRLGEYLELNNINHPKLPEIQKMETLINSGLDWRPRSITALCFLSFFISLLNINEQHSEQDLKYKALKIVFRMHRDIKYTQFRPSIIAASAVLAISKTMGRYSDFKEAIVSSQFVNRVMGDLKKCMRDLMVTLITDSLTANAGILSPRASLSPPPGHDHEDTSDSSDPTDDDSSDPTDDDASDDDSTDDDGSSYSTGVGFFTLEMLWDFLLFVT</sequence>
<dbReference type="InterPro" id="IPR036915">
    <property type="entry name" value="Cyclin-like_sf"/>
</dbReference>
<evidence type="ECO:0000313" key="7">
    <source>
        <dbReference type="EMBL" id="CAK9160182.1"/>
    </source>
</evidence>
<reference evidence="7 8" key="1">
    <citation type="submission" date="2024-02" db="EMBL/GenBank/DDBJ databases">
        <authorList>
            <person name="Vignale AGUSTIN F."/>
            <person name="Sosa J E."/>
            <person name="Modenutti C."/>
        </authorList>
    </citation>
    <scope>NUCLEOTIDE SEQUENCE [LARGE SCALE GENOMIC DNA]</scope>
</reference>
<gene>
    <name evidence="7" type="ORF">ILEXP_LOCUS28920</name>
</gene>
<evidence type="ECO:0000256" key="2">
    <source>
        <dbReference type="ARBA" id="ARBA00023127"/>
    </source>
</evidence>
<dbReference type="AlphaFoldDB" id="A0ABC8SZM8"/>
<dbReference type="EMBL" id="CAUOFW020003480">
    <property type="protein sequence ID" value="CAK9160182.1"/>
    <property type="molecule type" value="Genomic_DNA"/>
</dbReference>
<evidence type="ECO:0000259" key="6">
    <source>
        <dbReference type="Pfam" id="PF02984"/>
    </source>
</evidence>
<dbReference type="Gene3D" id="1.10.472.10">
    <property type="entry name" value="Cyclin-like"/>
    <property type="match status" value="2"/>
</dbReference>
<feature type="compositionally biased region" description="Acidic residues" evidence="4">
    <location>
        <begin position="270"/>
        <end position="298"/>
    </location>
</feature>
<comment type="caution">
    <text evidence="7">The sequence shown here is derived from an EMBL/GenBank/DDBJ whole genome shotgun (WGS) entry which is preliminary data.</text>
</comment>
<name>A0ABC8SZM8_9AQUA</name>
<dbReference type="GO" id="GO:0051301">
    <property type="term" value="P:cell division"/>
    <property type="evidence" value="ECO:0007669"/>
    <property type="project" value="UniProtKB-KW"/>
</dbReference>
<dbReference type="CDD" id="cd20544">
    <property type="entry name" value="CYCLIN_AtCycD-like_rpt2"/>
    <property type="match status" value="1"/>
</dbReference>
<evidence type="ECO:0000256" key="3">
    <source>
        <dbReference type="ARBA" id="ARBA00023306"/>
    </source>
</evidence>
<feature type="domain" description="Cyclin C-terminal" evidence="6">
    <location>
        <begin position="146"/>
        <end position="240"/>
    </location>
</feature>
<dbReference type="InterPro" id="IPR039361">
    <property type="entry name" value="Cyclin"/>
</dbReference>
<keyword evidence="8" id="KW-1185">Reference proteome</keyword>
<protein>
    <submittedName>
        <fullName evidence="7">Uncharacterized protein</fullName>
    </submittedName>
</protein>
<evidence type="ECO:0000313" key="8">
    <source>
        <dbReference type="Proteomes" id="UP001642360"/>
    </source>
</evidence>
<accession>A0ABC8SZM8</accession>
<dbReference type="InterPro" id="IPR006671">
    <property type="entry name" value="Cyclin_N"/>
</dbReference>
<dbReference type="SUPFAM" id="SSF47954">
    <property type="entry name" value="Cyclin-like"/>
    <property type="match status" value="2"/>
</dbReference>
<organism evidence="7 8">
    <name type="scientific">Ilex paraguariensis</name>
    <name type="common">yerba mate</name>
    <dbReference type="NCBI Taxonomy" id="185542"/>
    <lineage>
        <taxon>Eukaryota</taxon>
        <taxon>Viridiplantae</taxon>
        <taxon>Streptophyta</taxon>
        <taxon>Embryophyta</taxon>
        <taxon>Tracheophyta</taxon>
        <taxon>Spermatophyta</taxon>
        <taxon>Magnoliopsida</taxon>
        <taxon>eudicotyledons</taxon>
        <taxon>Gunneridae</taxon>
        <taxon>Pentapetalae</taxon>
        <taxon>asterids</taxon>
        <taxon>campanulids</taxon>
        <taxon>Aquifoliales</taxon>
        <taxon>Aquifoliaceae</taxon>
        <taxon>Ilex</taxon>
    </lineage>
</organism>
<dbReference type="PANTHER" id="PTHR10177">
    <property type="entry name" value="CYCLINS"/>
    <property type="match status" value="1"/>
</dbReference>
<keyword evidence="2" id="KW-0195">Cyclin</keyword>
<dbReference type="InterPro" id="IPR004367">
    <property type="entry name" value="Cyclin_C-dom"/>
</dbReference>